<keyword evidence="4" id="KW-0732">Signal</keyword>
<dbReference type="Proteomes" id="UP000198943">
    <property type="component" value="Unassembled WGS sequence"/>
</dbReference>
<dbReference type="PANTHER" id="PTHR32347">
    <property type="entry name" value="EFFLUX SYSTEM COMPONENT YKNX-RELATED"/>
    <property type="match status" value="1"/>
</dbReference>
<dbReference type="Gene3D" id="2.40.50.100">
    <property type="match status" value="2"/>
</dbReference>
<dbReference type="OrthoDB" id="3034534at2"/>
<evidence type="ECO:0000256" key="1">
    <source>
        <dbReference type="ARBA" id="ARBA00004196"/>
    </source>
</evidence>
<sequence>MKKVCMLLLLFCLLVTAACSKPQTTEKSIRLKGRTEAVLYTVKAPVDGEVRGLILEPGERIRKGQPLFGLGTQDENPEVGKAAAELAKAQARLNNATQGNKEAGRASAAAALQSARAEVQNAEQNYTKMERLYKVGGISRVRLQQAELNLQSARATLAAAQARYEQASRSYTPEELAELEQQVQKNRTAYDAAVLTVEGSEIVSPATGTVRQILAKNGEAVKKEQPVMRILSATDCTIKITTGLTDSRLAEGMEASVSAAGSKKEFPAVIRKIEQNTVTLFSGKKPEELPENATVEVTITLKNAKP</sequence>
<feature type="signal peptide" evidence="4">
    <location>
        <begin position="1"/>
        <end position="17"/>
    </location>
</feature>
<dbReference type="SUPFAM" id="SSF111369">
    <property type="entry name" value="HlyD-like secretion proteins"/>
    <property type="match status" value="1"/>
</dbReference>
<evidence type="ECO:0000256" key="3">
    <source>
        <dbReference type="SAM" id="Coils"/>
    </source>
</evidence>
<dbReference type="GO" id="GO:0015562">
    <property type="term" value="F:efflux transmembrane transporter activity"/>
    <property type="evidence" value="ECO:0007669"/>
    <property type="project" value="InterPro"/>
</dbReference>
<dbReference type="AlphaFoldDB" id="A0A1G6HL32"/>
<protein>
    <submittedName>
        <fullName evidence="5">Multidrug resistance efflux pump</fullName>
    </submittedName>
</protein>
<evidence type="ECO:0000256" key="4">
    <source>
        <dbReference type="SAM" id="SignalP"/>
    </source>
</evidence>
<feature type="coiled-coil region" evidence="3">
    <location>
        <begin position="86"/>
        <end position="170"/>
    </location>
</feature>
<evidence type="ECO:0000313" key="6">
    <source>
        <dbReference type="Proteomes" id="UP000198943"/>
    </source>
</evidence>
<evidence type="ECO:0000256" key="2">
    <source>
        <dbReference type="ARBA" id="ARBA00023054"/>
    </source>
</evidence>
<dbReference type="PANTHER" id="PTHR32347:SF23">
    <property type="entry name" value="BLL5650 PROTEIN"/>
    <property type="match status" value="1"/>
</dbReference>
<evidence type="ECO:0000313" key="5">
    <source>
        <dbReference type="EMBL" id="SDB94894.1"/>
    </source>
</evidence>
<feature type="chain" id="PRO_5038573427" evidence="4">
    <location>
        <begin position="18"/>
        <end position="306"/>
    </location>
</feature>
<dbReference type="SUPFAM" id="SSF56954">
    <property type="entry name" value="Outer membrane efflux proteins (OEP)"/>
    <property type="match status" value="1"/>
</dbReference>
<dbReference type="InterPro" id="IPR050465">
    <property type="entry name" value="UPF0194_transport"/>
</dbReference>
<keyword evidence="6" id="KW-1185">Reference proteome</keyword>
<gene>
    <name evidence="5" type="ORF">SAMN04487864_10154</name>
</gene>
<dbReference type="PROSITE" id="PS51257">
    <property type="entry name" value="PROKAR_LIPOPROTEIN"/>
    <property type="match status" value="1"/>
</dbReference>
<accession>A0A1G6HL32</accession>
<proteinExistence type="predicted"/>
<dbReference type="EMBL" id="FMYW01000001">
    <property type="protein sequence ID" value="SDB94894.1"/>
    <property type="molecule type" value="Genomic_DNA"/>
</dbReference>
<name>A0A1G6HL32_9FIRM</name>
<keyword evidence="2 3" id="KW-0175">Coiled coil</keyword>
<dbReference type="RefSeq" id="WP_093728847.1">
    <property type="nucleotide sequence ID" value="NZ_FMYW01000001.1"/>
</dbReference>
<organism evidence="5 6">
    <name type="scientific">Succiniclasticum ruminis</name>
    <dbReference type="NCBI Taxonomy" id="40841"/>
    <lineage>
        <taxon>Bacteria</taxon>
        <taxon>Bacillati</taxon>
        <taxon>Bacillota</taxon>
        <taxon>Negativicutes</taxon>
        <taxon>Acidaminococcales</taxon>
        <taxon>Acidaminococcaceae</taxon>
        <taxon>Succiniclasticum</taxon>
    </lineage>
</organism>
<comment type="subcellular location">
    <subcellularLocation>
        <location evidence="1">Cell envelope</location>
    </subcellularLocation>
</comment>
<dbReference type="GO" id="GO:0030313">
    <property type="term" value="C:cell envelope"/>
    <property type="evidence" value="ECO:0007669"/>
    <property type="project" value="UniProtKB-SubCell"/>
</dbReference>
<reference evidence="6" key="1">
    <citation type="submission" date="2016-10" db="EMBL/GenBank/DDBJ databases">
        <authorList>
            <person name="Varghese N."/>
            <person name="Submissions S."/>
        </authorList>
    </citation>
    <scope>NUCLEOTIDE SEQUENCE [LARGE SCALE GENOMIC DNA]</scope>
    <source>
        <strain evidence="6">DSM 11005</strain>
    </source>
</reference>
<dbReference type="Gene3D" id="1.10.287.470">
    <property type="entry name" value="Helix hairpin bin"/>
    <property type="match status" value="2"/>
</dbReference>